<keyword evidence="8" id="KW-1185">Reference proteome</keyword>
<name>A0A4S3K2U2_9GAMM</name>
<evidence type="ECO:0000259" key="6">
    <source>
        <dbReference type="Pfam" id="PF00171"/>
    </source>
</evidence>
<dbReference type="RefSeq" id="WP_133882417.1">
    <property type="nucleotide sequence ID" value="NZ_MWIN01000018.1"/>
</dbReference>
<dbReference type="SUPFAM" id="SSF53720">
    <property type="entry name" value="ALDH-like"/>
    <property type="match status" value="1"/>
</dbReference>
<gene>
    <name evidence="7" type="ORF">DFR24_3279</name>
</gene>
<evidence type="ECO:0000313" key="7">
    <source>
        <dbReference type="EMBL" id="TDU28899.1"/>
    </source>
</evidence>
<sequence>MNKPVEPDAALVAVKKFLSRRHKLLIGGEWVDAVNGQTFETIDPATEKVLTNVAKGEKADVDKAVVAARKAFKSGEWPLFQPSQRAKLLWKIADLIEANADELALLESMDNGKPVAYAKVVDVAWSVEFLRYMAGWPSKMEGATIPISFNLAPPTTQFHAYTRLEPVGVVGQIIPWNLPLLMAAWKIGPALATGCTVILKPAEETPLTALRLGELLLEAGVPAGVVNIVTGFGETAGAAIAEHPGIDKVAFTGSTEVGKIIVRAAAGNLKKLTLELGGKSPNVIFDDADIEQAVAGAANAIFFNSGQICSAGSRLYVQDGVYDKVVAALANAAKGIKVGVGTAADTQMGPIVSAKQFARVSNYIDIGRQEGGRISGGKKVGDSGYFLEPTLIADTSDTMRVVQEEIFGPVVTVGRFKDLEDIAEKANDTQYGLAAAVWTRDVSKAHKFAARVQAGTVWVNTYHVLDAALPFGGFKQSGWGREMGRDVLRAYTETKSVVVQL</sequence>
<evidence type="ECO:0000256" key="5">
    <source>
        <dbReference type="RuleBase" id="RU003345"/>
    </source>
</evidence>
<protein>
    <submittedName>
        <fullName evidence="7">Phenylacetaldehyde dehydrogenase</fullName>
    </submittedName>
</protein>
<proteinExistence type="inferred from homology"/>
<dbReference type="PANTHER" id="PTHR11699">
    <property type="entry name" value="ALDEHYDE DEHYDROGENASE-RELATED"/>
    <property type="match status" value="1"/>
</dbReference>
<dbReference type="Pfam" id="PF00171">
    <property type="entry name" value="Aldedh"/>
    <property type="match status" value="1"/>
</dbReference>
<dbReference type="InterPro" id="IPR016162">
    <property type="entry name" value="Ald_DH_N"/>
</dbReference>
<dbReference type="FunFam" id="3.40.309.10:FF:000012">
    <property type="entry name" value="Betaine aldehyde dehydrogenase"/>
    <property type="match status" value="1"/>
</dbReference>
<comment type="similarity">
    <text evidence="1 5">Belongs to the aldehyde dehydrogenase family.</text>
</comment>
<dbReference type="InterPro" id="IPR029510">
    <property type="entry name" value="Ald_DH_CS_GLU"/>
</dbReference>
<reference evidence="7 8" key="1">
    <citation type="submission" date="2019-03" db="EMBL/GenBank/DDBJ databases">
        <title>Genomic Encyclopedia of Type Strains, Phase IV (KMG-IV): sequencing the most valuable type-strain genomes for metagenomic binning, comparative biology and taxonomic classification.</title>
        <authorList>
            <person name="Goeker M."/>
        </authorList>
    </citation>
    <scope>NUCLEOTIDE SEQUENCE [LARGE SCALE GENOMIC DNA]</scope>
    <source>
        <strain evidence="7 8">DSM 26377</strain>
    </source>
</reference>
<evidence type="ECO:0000256" key="4">
    <source>
        <dbReference type="PROSITE-ProRule" id="PRU10007"/>
    </source>
</evidence>
<evidence type="ECO:0000256" key="3">
    <source>
        <dbReference type="ARBA" id="ARBA00023027"/>
    </source>
</evidence>
<dbReference type="Gene3D" id="3.40.309.10">
    <property type="entry name" value="Aldehyde Dehydrogenase, Chain A, domain 2"/>
    <property type="match status" value="1"/>
</dbReference>
<evidence type="ECO:0000313" key="8">
    <source>
        <dbReference type="Proteomes" id="UP000295341"/>
    </source>
</evidence>
<dbReference type="PROSITE" id="PS00687">
    <property type="entry name" value="ALDEHYDE_DEHYDR_GLU"/>
    <property type="match status" value="1"/>
</dbReference>
<dbReference type="GO" id="GO:0016620">
    <property type="term" value="F:oxidoreductase activity, acting on the aldehyde or oxo group of donors, NAD or NADP as acceptor"/>
    <property type="evidence" value="ECO:0007669"/>
    <property type="project" value="InterPro"/>
</dbReference>
<dbReference type="Gene3D" id="3.40.605.10">
    <property type="entry name" value="Aldehyde Dehydrogenase, Chain A, domain 1"/>
    <property type="match status" value="1"/>
</dbReference>
<dbReference type="InterPro" id="IPR016163">
    <property type="entry name" value="Ald_DH_C"/>
</dbReference>
<dbReference type="OrthoDB" id="5687308at2"/>
<keyword evidence="2 5" id="KW-0560">Oxidoreductase</keyword>
<comment type="caution">
    <text evidence="7">The sequence shown here is derived from an EMBL/GenBank/DDBJ whole genome shotgun (WGS) entry which is preliminary data.</text>
</comment>
<dbReference type="FunFam" id="3.40.605.10:FF:000011">
    <property type="entry name" value="ALD5p Mitochondrial aldehyde dehydrogenase"/>
    <property type="match status" value="1"/>
</dbReference>
<dbReference type="AlphaFoldDB" id="A0A4S3K2U2"/>
<organism evidence="7 8">
    <name type="scientific">Panacagrimonas perspica</name>
    <dbReference type="NCBI Taxonomy" id="381431"/>
    <lineage>
        <taxon>Bacteria</taxon>
        <taxon>Pseudomonadati</taxon>
        <taxon>Pseudomonadota</taxon>
        <taxon>Gammaproteobacteria</taxon>
        <taxon>Nevskiales</taxon>
        <taxon>Nevskiaceae</taxon>
        <taxon>Panacagrimonas</taxon>
    </lineage>
</organism>
<dbReference type="InterPro" id="IPR015590">
    <property type="entry name" value="Aldehyde_DH_dom"/>
</dbReference>
<dbReference type="InterPro" id="IPR016161">
    <property type="entry name" value="Ald_DH/histidinol_DH"/>
</dbReference>
<feature type="domain" description="Aldehyde dehydrogenase" evidence="6">
    <location>
        <begin position="30"/>
        <end position="497"/>
    </location>
</feature>
<dbReference type="EMBL" id="SOBT01000009">
    <property type="protein sequence ID" value="TDU28899.1"/>
    <property type="molecule type" value="Genomic_DNA"/>
</dbReference>
<evidence type="ECO:0000256" key="1">
    <source>
        <dbReference type="ARBA" id="ARBA00009986"/>
    </source>
</evidence>
<evidence type="ECO:0000256" key="2">
    <source>
        <dbReference type="ARBA" id="ARBA00023002"/>
    </source>
</evidence>
<dbReference type="InterPro" id="IPR016160">
    <property type="entry name" value="Ald_DH_CS_CYS"/>
</dbReference>
<feature type="active site" evidence="4">
    <location>
        <position position="275"/>
    </location>
</feature>
<keyword evidence="3" id="KW-0520">NAD</keyword>
<dbReference type="PROSITE" id="PS00070">
    <property type="entry name" value="ALDEHYDE_DEHYDR_CYS"/>
    <property type="match status" value="1"/>
</dbReference>
<accession>A0A4S3K2U2</accession>
<dbReference type="Proteomes" id="UP000295341">
    <property type="component" value="Unassembled WGS sequence"/>
</dbReference>